<dbReference type="PRINTS" id="PR00625">
    <property type="entry name" value="JDOMAIN"/>
</dbReference>
<protein>
    <recommendedName>
        <fullName evidence="3">J domain-containing protein</fullName>
    </recommendedName>
</protein>
<proteinExistence type="predicted"/>
<feature type="compositionally biased region" description="Basic and acidic residues" evidence="1">
    <location>
        <begin position="389"/>
        <end position="409"/>
    </location>
</feature>
<dbReference type="STRING" id="2903.R1FST2"/>
<dbReference type="Pfam" id="PF00226">
    <property type="entry name" value="DnaJ"/>
    <property type="match status" value="1"/>
</dbReference>
<feature type="transmembrane region" description="Helical" evidence="2">
    <location>
        <begin position="71"/>
        <end position="89"/>
    </location>
</feature>
<dbReference type="CDD" id="cd06257">
    <property type="entry name" value="DnaJ"/>
    <property type="match status" value="1"/>
</dbReference>
<keyword evidence="5" id="KW-1185">Reference proteome</keyword>
<dbReference type="RefSeq" id="XP_005794609.1">
    <property type="nucleotide sequence ID" value="XM_005794552.1"/>
</dbReference>
<dbReference type="SMART" id="SM00271">
    <property type="entry name" value="DnaJ"/>
    <property type="match status" value="1"/>
</dbReference>
<keyword evidence="2" id="KW-0472">Membrane</keyword>
<dbReference type="Proteomes" id="UP000013827">
    <property type="component" value="Unassembled WGS sequence"/>
</dbReference>
<dbReference type="OMA" id="IFYGHPI"/>
<evidence type="ECO:0000259" key="3">
    <source>
        <dbReference type="PROSITE" id="PS50076"/>
    </source>
</evidence>
<reference evidence="4" key="2">
    <citation type="submission" date="2024-10" db="UniProtKB">
        <authorList>
            <consortium name="EnsemblProtists"/>
        </authorList>
    </citation>
    <scope>IDENTIFICATION</scope>
</reference>
<feature type="region of interest" description="Disordered" evidence="1">
    <location>
        <begin position="379"/>
        <end position="423"/>
    </location>
</feature>
<feature type="transmembrane region" description="Helical" evidence="2">
    <location>
        <begin position="140"/>
        <end position="164"/>
    </location>
</feature>
<dbReference type="PANTHER" id="PTHR44733">
    <property type="entry name" value="DNAJ HOMOLOG SUBFAMILY C MEMBER 22"/>
    <property type="match status" value="1"/>
</dbReference>
<name>A0A0D3L2E5_EMIH1</name>
<evidence type="ECO:0000313" key="4">
    <source>
        <dbReference type="EnsemblProtists" id="EOD42180"/>
    </source>
</evidence>
<evidence type="ECO:0000256" key="2">
    <source>
        <dbReference type="SAM" id="Phobius"/>
    </source>
</evidence>
<feature type="transmembrane region" description="Helical" evidence="2">
    <location>
        <begin position="279"/>
        <end position="302"/>
    </location>
</feature>
<evidence type="ECO:0000313" key="5">
    <source>
        <dbReference type="Proteomes" id="UP000013827"/>
    </source>
</evidence>
<dbReference type="PROSITE" id="PS50076">
    <property type="entry name" value="DNAJ_2"/>
    <property type="match status" value="1"/>
</dbReference>
<dbReference type="EnsemblProtists" id="EOD42180">
    <property type="protein sequence ID" value="EOD42180"/>
    <property type="gene ID" value="EMIHUDRAFT_95324"/>
</dbReference>
<keyword evidence="2" id="KW-1133">Transmembrane helix</keyword>
<dbReference type="PANTHER" id="PTHR44733:SF1">
    <property type="entry name" value="DNAJ HOMOLOG SUBFAMILY C MEMBER 22"/>
    <property type="match status" value="1"/>
</dbReference>
<dbReference type="HOGENOM" id="CLU_649616_0_0_1"/>
<sequence length="423" mass="44982">MPGQPTQPRRAGSPSPTRAGVPRTSMSERILAAEQRLEALDREREVAAADLTALRERAAAPATERRLRTAYALWLCCPFYPAYALYLGRDLHACLYTLTLGGFGVGWLVDGACLPWYVADYNEPLGYLMRAQRRAAARLFAWRTLLLPARWLLVSASCSLAAALAAAALPVKRLEAAVGAERAAVARLVAGLLGATVGATCACRCVAAVRTRARPQRALFWGALLLSLVLASEEARDKVAEEGVAPSLAAVSLSVAVAAMGGAAFDPSLSPSRGGPAGLAARLLLQLGGVGGVAAVAALSFHLNGDEWLGKDGRKKLREAGAQLHTLPTCASCCATQAMAPRRRSASRRFLDVSRTRVPGDDAATLLGVARDASPAEIKQAHRRLARLHHPDKQQDASREEKEEAERMMSRLNAAKDTLLGES</sequence>
<dbReference type="GO" id="GO:0016020">
    <property type="term" value="C:membrane"/>
    <property type="evidence" value="ECO:0007669"/>
    <property type="project" value="TreeGrafter"/>
</dbReference>
<dbReference type="PaxDb" id="2903-EOD42180"/>
<dbReference type="SUPFAM" id="SSF46565">
    <property type="entry name" value="Chaperone J-domain"/>
    <property type="match status" value="1"/>
</dbReference>
<evidence type="ECO:0000256" key="1">
    <source>
        <dbReference type="SAM" id="MobiDB-lite"/>
    </source>
</evidence>
<feature type="region of interest" description="Disordered" evidence="1">
    <location>
        <begin position="1"/>
        <end position="25"/>
    </location>
</feature>
<dbReference type="InterPro" id="IPR001623">
    <property type="entry name" value="DnaJ_domain"/>
</dbReference>
<dbReference type="KEGG" id="ehx:EMIHUDRAFT_95324"/>
<feature type="transmembrane region" description="Helical" evidence="2">
    <location>
        <begin position="184"/>
        <end position="206"/>
    </location>
</feature>
<feature type="transmembrane region" description="Helical" evidence="2">
    <location>
        <begin position="247"/>
        <end position="267"/>
    </location>
</feature>
<reference evidence="5" key="1">
    <citation type="journal article" date="2013" name="Nature">
        <title>Pan genome of the phytoplankton Emiliania underpins its global distribution.</title>
        <authorList>
            <person name="Read B.A."/>
            <person name="Kegel J."/>
            <person name="Klute M.J."/>
            <person name="Kuo A."/>
            <person name="Lefebvre S.C."/>
            <person name="Maumus F."/>
            <person name="Mayer C."/>
            <person name="Miller J."/>
            <person name="Monier A."/>
            <person name="Salamov A."/>
            <person name="Young J."/>
            <person name="Aguilar M."/>
            <person name="Claverie J.M."/>
            <person name="Frickenhaus S."/>
            <person name="Gonzalez K."/>
            <person name="Herman E.K."/>
            <person name="Lin Y.C."/>
            <person name="Napier J."/>
            <person name="Ogata H."/>
            <person name="Sarno A.F."/>
            <person name="Shmutz J."/>
            <person name="Schroeder D."/>
            <person name="de Vargas C."/>
            <person name="Verret F."/>
            <person name="von Dassow P."/>
            <person name="Valentin K."/>
            <person name="Van de Peer Y."/>
            <person name="Wheeler G."/>
            <person name="Dacks J.B."/>
            <person name="Delwiche C.F."/>
            <person name="Dyhrman S.T."/>
            <person name="Glockner G."/>
            <person name="John U."/>
            <person name="Richards T."/>
            <person name="Worden A.Z."/>
            <person name="Zhang X."/>
            <person name="Grigoriev I.V."/>
            <person name="Allen A.E."/>
            <person name="Bidle K."/>
            <person name="Borodovsky M."/>
            <person name="Bowler C."/>
            <person name="Brownlee C."/>
            <person name="Cock J.M."/>
            <person name="Elias M."/>
            <person name="Gladyshev V.N."/>
            <person name="Groth M."/>
            <person name="Guda C."/>
            <person name="Hadaegh A."/>
            <person name="Iglesias-Rodriguez M.D."/>
            <person name="Jenkins J."/>
            <person name="Jones B.M."/>
            <person name="Lawson T."/>
            <person name="Leese F."/>
            <person name="Lindquist E."/>
            <person name="Lobanov A."/>
            <person name="Lomsadze A."/>
            <person name="Malik S.B."/>
            <person name="Marsh M.E."/>
            <person name="Mackinder L."/>
            <person name="Mock T."/>
            <person name="Mueller-Roeber B."/>
            <person name="Pagarete A."/>
            <person name="Parker M."/>
            <person name="Probert I."/>
            <person name="Quesneville H."/>
            <person name="Raines C."/>
            <person name="Rensing S.A."/>
            <person name="Riano-Pachon D.M."/>
            <person name="Richier S."/>
            <person name="Rokitta S."/>
            <person name="Shiraiwa Y."/>
            <person name="Soanes D.M."/>
            <person name="van der Giezen M."/>
            <person name="Wahlund T.M."/>
            <person name="Williams B."/>
            <person name="Wilson W."/>
            <person name="Wolfe G."/>
            <person name="Wurch L.L."/>
        </authorList>
    </citation>
    <scope>NUCLEOTIDE SEQUENCE</scope>
</reference>
<dbReference type="AlphaFoldDB" id="A0A0D3L2E5"/>
<dbReference type="Gene3D" id="1.10.287.110">
    <property type="entry name" value="DnaJ domain"/>
    <property type="match status" value="1"/>
</dbReference>
<organism evidence="4 5">
    <name type="scientific">Emiliania huxleyi (strain CCMP1516)</name>
    <dbReference type="NCBI Taxonomy" id="280463"/>
    <lineage>
        <taxon>Eukaryota</taxon>
        <taxon>Haptista</taxon>
        <taxon>Haptophyta</taxon>
        <taxon>Prymnesiophyceae</taxon>
        <taxon>Isochrysidales</taxon>
        <taxon>Noelaerhabdaceae</taxon>
        <taxon>Emiliania</taxon>
    </lineage>
</organism>
<accession>A0A0D3L2E5</accession>
<dbReference type="GeneID" id="17287450"/>
<keyword evidence="2" id="KW-0812">Transmembrane</keyword>
<feature type="domain" description="J" evidence="3">
    <location>
        <begin position="362"/>
        <end position="423"/>
    </location>
</feature>
<dbReference type="InterPro" id="IPR036869">
    <property type="entry name" value="J_dom_sf"/>
</dbReference>
<feature type="transmembrane region" description="Helical" evidence="2">
    <location>
        <begin position="95"/>
        <end position="119"/>
    </location>
</feature>